<gene>
    <name evidence="1" type="ORF">E6K78_04710</name>
</gene>
<comment type="caution">
    <text evidence="1">The sequence shown here is derived from an EMBL/GenBank/DDBJ whole genome shotgun (WGS) entry which is preliminary data.</text>
</comment>
<evidence type="ECO:0000313" key="2">
    <source>
        <dbReference type="Proteomes" id="UP000316609"/>
    </source>
</evidence>
<organism evidence="1 2">
    <name type="scientific">Eiseniibacteriota bacterium</name>
    <dbReference type="NCBI Taxonomy" id="2212470"/>
    <lineage>
        <taxon>Bacteria</taxon>
        <taxon>Candidatus Eiseniibacteriota</taxon>
    </lineage>
</organism>
<keyword evidence="1" id="KW-0808">Transferase</keyword>
<proteinExistence type="predicted"/>
<dbReference type="Proteomes" id="UP000316609">
    <property type="component" value="Unassembled WGS sequence"/>
</dbReference>
<dbReference type="AlphaFoldDB" id="A0A538TV46"/>
<dbReference type="EMBL" id="VBOY01000038">
    <property type="protein sequence ID" value="TMQ67503.1"/>
    <property type="molecule type" value="Genomic_DNA"/>
</dbReference>
<evidence type="ECO:0000313" key="1">
    <source>
        <dbReference type="EMBL" id="TMQ67503.1"/>
    </source>
</evidence>
<dbReference type="Gene3D" id="3.40.50.2000">
    <property type="entry name" value="Glycogen Phosphorylase B"/>
    <property type="match status" value="2"/>
</dbReference>
<dbReference type="Pfam" id="PF13692">
    <property type="entry name" value="Glyco_trans_1_4"/>
    <property type="match status" value="1"/>
</dbReference>
<dbReference type="GO" id="GO:0016740">
    <property type="term" value="F:transferase activity"/>
    <property type="evidence" value="ECO:0007669"/>
    <property type="project" value="UniProtKB-KW"/>
</dbReference>
<reference evidence="1 2" key="1">
    <citation type="journal article" date="2019" name="Nat. Microbiol.">
        <title>Mediterranean grassland soil C-N compound turnover is dependent on rainfall and depth, and is mediated by genomically divergent microorganisms.</title>
        <authorList>
            <person name="Diamond S."/>
            <person name="Andeer P.F."/>
            <person name="Li Z."/>
            <person name="Crits-Christoph A."/>
            <person name="Burstein D."/>
            <person name="Anantharaman K."/>
            <person name="Lane K.R."/>
            <person name="Thomas B.C."/>
            <person name="Pan C."/>
            <person name="Northen T.R."/>
            <person name="Banfield J.F."/>
        </authorList>
    </citation>
    <scope>NUCLEOTIDE SEQUENCE [LARGE SCALE GENOMIC DNA]</scope>
    <source>
        <strain evidence="1">WS_8</strain>
    </source>
</reference>
<name>A0A538TV46_UNCEI</name>
<sequence>MARAPGLGVRRAAPPVVAPILMDLVVLSEVRWGYFRTRKQFLLSRFPERWRVFFAQPPALGGSDPWRPRREGRVTIFTVPFLKPGTTSALYNALTSGRAGRAVFEWIAERWLGAVLARLGVEPRPVLLASNIYCPGALARRPHRMTFYDFNDSPFQFAGTPPWAREYWMRTIAHVDALFVVSEHYRRELEGEIARPLVLLGNGVELEHFATPRPVPPDLERLPRPRIGYLGALSHFLDFETLEVLRGARRGGTLVLIGPGLPDTAAAVGALAAREGVAILGPRPYAEVPAYMQGLDLGVIPFRAQDKFVKGINPNKVYQYLASGVPVISTPILDLTPRPPHLQFAADPTALEAAVRVALDASPDREACRALARPYDWGMLAERMVGEIERRVALAP</sequence>
<accession>A0A538TV46</accession>
<dbReference type="SUPFAM" id="SSF53756">
    <property type="entry name" value="UDP-Glycosyltransferase/glycogen phosphorylase"/>
    <property type="match status" value="1"/>
</dbReference>
<protein>
    <submittedName>
        <fullName evidence="1">Glycosyltransferase family 1 protein</fullName>
    </submittedName>
</protein>